<name>A0A4R5XM32_9MICC</name>
<reference evidence="1 2" key="1">
    <citation type="submission" date="2019-03" db="EMBL/GenBank/DDBJ databases">
        <title>Genome Sequencing and Assembly of Various Microbes Isolated from Partially Reclaimed Soil and Acid Mine Drainage (AMD) Site.</title>
        <authorList>
            <person name="Steinbock B."/>
            <person name="Bechtold R."/>
            <person name="Sevigny J.L."/>
            <person name="Thomas D."/>
            <person name="Cuthill L.R."/>
            <person name="Aveiro Johannsen E.J."/>
            <person name="Thomas K."/>
            <person name="Ghosh A."/>
        </authorList>
    </citation>
    <scope>NUCLEOTIDE SEQUENCE [LARGE SCALE GENOMIC DNA]</scope>
    <source>
        <strain evidence="1 2">S-A1</strain>
    </source>
</reference>
<dbReference type="STRING" id="683150.G205_18019"/>
<organism evidence="1 2">
    <name type="scientific">Arthrobacter nitrophenolicus</name>
    <dbReference type="NCBI Taxonomy" id="683150"/>
    <lineage>
        <taxon>Bacteria</taxon>
        <taxon>Bacillati</taxon>
        <taxon>Actinomycetota</taxon>
        <taxon>Actinomycetes</taxon>
        <taxon>Micrococcales</taxon>
        <taxon>Micrococcaceae</taxon>
        <taxon>Arthrobacter</taxon>
    </lineage>
</organism>
<comment type="caution">
    <text evidence="1">The sequence shown here is derived from an EMBL/GenBank/DDBJ whole genome shotgun (WGS) entry which is preliminary data.</text>
</comment>
<proteinExistence type="predicted"/>
<dbReference type="AlphaFoldDB" id="A0A4R5XM32"/>
<dbReference type="InterPro" id="IPR010349">
    <property type="entry name" value="Asparaginase_II"/>
</dbReference>
<dbReference type="OrthoDB" id="9780674at2"/>
<dbReference type="PANTHER" id="PTHR42110">
    <property type="entry name" value="L-ASPARAGINASE, PUTATIVE (AFU_ORTHOLOGUE AFUA_3G11890)-RELATED"/>
    <property type="match status" value="1"/>
</dbReference>
<evidence type="ECO:0000313" key="2">
    <source>
        <dbReference type="Proteomes" id="UP000294621"/>
    </source>
</evidence>
<dbReference type="Pfam" id="PF06089">
    <property type="entry name" value="Asparaginase_II"/>
    <property type="match status" value="1"/>
</dbReference>
<accession>A0A4R5XM32</accession>
<dbReference type="EMBL" id="SMZQ01000018">
    <property type="protein sequence ID" value="TDL31676.1"/>
    <property type="molecule type" value="Genomic_DNA"/>
</dbReference>
<gene>
    <name evidence="1" type="ORF">E2R57_20745</name>
</gene>
<sequence length="353" mass="35917">MPSPVFSAARIAAPAPSGLPQHTPLVAAIRDGLVESVHYGSAIALDADGSTLAAAGDPATPFYPRSSLKPLQAVAMIRAGLELPADLLALAAASHSGAAEHRDGALRILEMHGLSVTDLENSTDLPYGGAEREDWLRTGGRATQLTQNCSGKHAAMAATCVINGWPVRGYLDPQHPLQQLVRSTVIELAGEEPPAVSTDGCGTPLFALTLGGMARAFGRIAQAASFAAGDDDGGAEAAVGLAMQQHPEMVAGEGRDVTALMRLLPGAVAKDGFEGVQLVGLPDGRAVAVKISDGGDRARMPATVSLLEAIGLDTAALAGIATAPVLGGGHQVGLLQATDFLSNSLSKPDNEAL</sequence>
<dbReference type="PANTHER" id="PTHR42110:SF1">
    <property type="entry name" value="L-ASPARAGINASE, PUTATIVE (AFU_ORTHOLOGUE AFUA_3G11890)-RELATED"/>
    <property type="match status" value="1"/>
</dbReference>
<dbReference type="RefSeq" id="WP_133352310.1">
    <property type="nucleotide sequence ID" value="NZ_SMZQ01000018.1"/>
</dbReference>
<protein>
    <submittedName>
        <fullName evidence="1">Asparaginase</fullName>
    </submittedName>
</protein>
<dbReference type="Proteomes" id="UP000294621">
    <property type="component" value="Unassembled WGS sequence"/>
</dbReference>
<evidence type="ECO:0000313" key="1">
    <source>
        <dbReference type="EMBL" id="TDL31676.1"/>
    </source>
</evidence>